<dbReference type="CDD" id="cd07821">
    <property type="entry name" value="PYR_PYL_RCAR_like"/>
    <property type="match status" value="1"/>
</dbReference>
<proteinExistence type="predicted"/>
<dbReference type="EMBL" id="CAFBMK010000421">
    <property type="protein sequence ID" value="CAB4957247.1"/>
    <property type="molecule type" value="Genomic_DNA"/>
</dbReference>
<dbReference type="Pfam" id="PF10604">
    <property type="entry name" value="Polyketide_cyc2"/>
    <property type="match status" value="1"/>
</dbReference>
<name>A0A6J7KNL1_9ZZZZ</name>
<reference evidence="1" key="1">
    <citation type="submission" date="2020-05" db="EMBL/GenBank/DDBJ databases">
        <authorList>
            <person name="Chiriac C."/>
            <person name="Salcher M."/>
            <person name="Ghai R."/>
            <person name="Kavagutti S V."/>
        </authorList>
    </citation>
    <scope>NUCLEOTIDE SEQUENCE</scope>
</reference>
<dbReference type="InterPro" id="IPR023393">
    <property type="entry name" value="START-like_dom_sf"/>
</dbReference>
<dbReference type="AlphaFoldDB" id="A0A6J7KNL1"/>
<dbReference type="Gene3D" id="3.30.530.20">
    <property type="match status" value="1"/>
</dbReference>
<dbReference type="InterPro" id="IPR019587">
    <property type="entry name" value="Polyketide_cyclase/dehydratase"/>
</dbReference>
<organism evidence="1">
    <name type="scientific">freshwater metagenome</name>
    <dbReference type="NCBI Taxonomy" id="449393"/>
    <lineage>
        <taxon>unclassified sequences</taxon>
        <taxon>metagenomes</taxon>
        <taxon>ecological metagenomes</taxon>
    </lineage>
</organism>
<gene>
    <name evidence="1" type="ORF">UFOPK3564_03835</name>
</gene>
<accession>A0A6J7KNL1</accession>
<evidence type="ECO:0000313" key="1">
    <source>
        <dbReference type="EMBL" id="CAB4957247.1"/>
    </source>
</evidence>
<sequence>MPAYPLRHVDDSFLQEAPLVVSSTVSLDSTPSQVWEVLGSDEMWSWLPLIDQLEWRSPRPHDVGSIRRLRLGRFVTVDEEFYRWDVDRRATFRVVGQSRKVADALVEDFLLTPTDRGTDLTWTMALSPLKGRGLPLGLLAPLLRPGNTLAIGGIKKLLR</sequence>
<protein>
    <submittedName>
        <fullName evidence="1">Unannotated protein</fullName>
    </submittedName>
</protein>
<dbReference type="SUPFAM" id="SSF55961">
    <property type="entry name" value="Bet v1-like"/>
    <property type="match status" value="1"/>
</dbReference>